<dbReference type="Proteomes" id="UP000516370">
    <property type="component" value="Chromosome"/>
</dbReference>
<sequence>MSTIVSKEEAHKLIDQLPANATWDDLMHEIYVREAIEKGLEDSKAGRTKGVADIRKKYGLPE</sequence>
<dbReference type="EMBL" id="CP061081">
    <property type="protein sequence ID" value="QNT04607.1"/>
    <property type="molecule type" value="Genomic_DNA"/>
</dbReference>
<evidence type="ECO:0008006" key="3">
    <source>
        <dbReference type="Google" id="ProtNLM"/>
    </source>
</evidence>
<accession>A0A7H1J291</accession>
<evidence type="ECO:0000313" key="2">
    <source>
        <dbReference type="Proteomes" id="UP000516370"/>
    </source>
</evidence>
<gene>
    <name evidence="1" type="ORF">IBG28_12875</name>
</gene>
<evidence type="ECO:0000313" key="1">
    <source>
        <dbReference type="EMBL" id="QNT04607.1"/>
    </source>
</evidence>
<organism evidence="1 2">
    <name type="scientific">Marinomonas arctica</name>
    <dbReference type="NCBI Taxonomy" id="383750"/>
    <lineage>
        <taxon>Bacteria</taxon>
        <taxon>Pseudomonadati</taxon>
        <taxon>Pseudomonadota</taxon>
        <taxon>Gammaproteobacteria</taxon>
        <taxon>Oceanospirillales</taxon>
        <taxon>Oceanospirillaceae</taxon>
        <taxon>Marinomonas</taxon>
    </lineage>
</organism>
<keyword evidence="2" id="KW-1185">Reference proteome</keyword>
<protein>
    <recommendedName>
        <fullName evidence="3">Addiction module protein</fullName>
    </recommendedName>
</protein>
<dbReference type="RefSeq" id="WP_111607702.1">
    <property type="nucleotide sequence ID" value="NZ_BMLJ01000012.1"/>
</dbReference>
<dbReference type="OrthoDB" id="5422155at2"/>
<dbReference type="KEGG" id="mard:IBG28_12875"/>
<name>A0A7H1J291_9GAMM</name>
<dbReference type="AlphaFoldDB" id="A0A7H1J291"/>
<proteinExistence type="predicted"/>
<reference evidence="1 2" key="1">
    <citation type="submission" date="2020-09" db="EMBL/GenBank/DDBJ databases">
        <title>Complete genome sequence of an Arctic sea ice bacterium Marinomonas arctica BSI20414.</title>
        <authorList>
            <person name="Liao L."/>
            <person name="Chen B."/>
        </authorList>
    </citation>
    <scope>NUCLEOTIDE SEQUENCE [LARGE SCALE GENOMIC DNA]</scope>
    <source>
        <strain evidence="1 2">BSI20414</strain>
    </source>
</reference>